<accession>A0A7Z7PNC6</accession>
<dbReference type="EMBL" id="LS974202">
    <property type="protein sequence ID" value="SSC12059.1"/>
    <property type="molecule type" value="Genomic_DNA"/>
</dbReference>
<dbReference type="KEGG" id="minf:MESINF_0610"/>
<protein>
    <submittedName>
        <fullName evidence="2">Uncharacterized protein</fullName>
    </submittedName>
</protein>
<evidence type="ECO:0000256" key="1">
    <source>
        <dbReference type="SAM" id="Phobius"/>
    </source>
</evidence>
<evidence type="ECO:0000313" key="3">
    <source>
        <dbReference type="Proteomes" id="UP000250796"/>
    </source>
</evidence>
<gene>
    <name evidence="2" type="ORF">MESINF_0610</name>
</gene>
<organism evidence="2 3">
    <name type="scientific">Mesotoga infera</name>
    <dbReference type="NCBI Taxonomy" id="1236046"/>
    <lineage>
        <taxon>Bacteria</taxon>
        <taxon>Thermotogati</taxon>
        <taxon>Thermotogota</taxon>
        <taxon>Thermotogae</taxon>
        <taxon>Kosmotogales</taxon>
        <taxon>Kosmotogaceae</taxon>
        <taxon>Mesotoga</taxon>
    </lineage>
</organism>
<proteinExistence type="predicted"/>
<evidence type="ECO:0000313" key="2">
    <source>
        <dbReference type="EMBL" id="SSC12059.1"/>
    </source>
</evidence>
<feature type="transmembrane region" description="Helical" evidence="1">
    <location>
        <begin position="32"/>
        <end position="53"/>
    </location>
</feature>
<keyword evidence="1" id="KW-0812">Transmembrane</keyword>
<dbReference type="AlphaFoldDB" id="A0A7Z7PNC6"/>
<keyword evidence="3" id="KW-1185">Reference proteome</keyword>
<reference evidence="2 3" key="1">
    <citation type="submission" date="2017-01" db="EMBL/GenBank/DDBJ databases">
        <authorList>
            <person name="Erauso G."/>
        </authorList>
    </citation>
    <scope>NUCLEOTIDE SEQUENCE [LARGE SCALE GENOMIC DNA]</scope>
    <source>
        <strain evidence="2">MESINF1</strain>
    </source>
</reference>
<sequence length="63" mass="6988">MWPIGDILPPTAVVGRATVMELKFKGHYYKDFLKTALIPMGFVLLVATLFLIFSNELSFLVGG</sequence>
<dbReference type="Proteomes" id="UP000250796">
    <property type="component" value="Chromosome MESINF"/>
</dbReference>
<name>A0A7Z7PNC6_9BACT</name>
<keyword evidence="1" id="KW-1133">Transmembrane helix</keyword>
<keyword evidence="1" id="KW-0472">Membrane</keyword>